<dbReference type="GeneID" id="140009959"/>
<sequence length="204" mass="23394">MLWVELLLDRPSGFPWCLAGDFNVIVNEEEKRGGLPFRLSEGLEFLQFMMEARVSDAGFSVSNYTWCNNRQGRAQHLARDPSNHAPLLMTTSTRLDNKSKPFRFLNVWTTKAGLLDVIRDSWSCPVSRQPLCVSEAKLRTIKQVLKGWSKESFGNIFRAVKEAERAMLEAEVAQEQDSSDPILHYLNEARKRLRSTLAIEEGFW</sequence>
<dbReference type="PANTHER" id="PTHR33710:SF77">
    <property type="entry name" value="DNASE I-LIKE SUPERFAMILY PROTEIN"/>
    <property type="match status" value="1"/>
</dbReference>
<organism evidence="1 2">
    <name type="scientific">Coffea arabica</name>
    <name type="common">Arabian coffee</name>
    <dbReference type="NCBI Taxonomy" id="13443"/>
    <lineage>
        <taxon>Eukaryota</taxon>
        <taxon>Viridiplantae</taxon>
        <taxon>Streptophyta</taxon>
        <taxon>Embryophyta</taxon>
        <taxon>Tracheophyta</taxon>
        <taxon>Spermatophyta</taxon>
        <taxon>Magnoliopsida</taxon>
        <taxon>eudicotyledons</taxon>
        <taxon>Gunneridae</taxon>
        <taxon>Pentapetalae</taxon>
        <taxon>asterids</taxon>
        <taxon>lamiids</taxon>
        <taxon>Gentianales</taxon>
        <taxon>Rubiaceae</taxon>
        <taxon>Ixoroideae</taxon>
        <taxon>Gardenieae complex</taxon>
        <taxon>Bertiereae - Coffeeae clade</taxon>
        <taxon>Coffeeae</taxon>
        <taxon>Coffea</taxon>
    </lineage>
</organism>
<protein>
    <submittedName>
        <fullName evidence="2">Uncharacterized protein</fullName>
    </submittedName>
</protein>
<evidence type="ECO:0000313" key="2">
    <source>
        <dbReference type="RefSeq" id="XP_071912410.1"/>
    </source>
</evidence>
<dbReference type="SUPFAM" id="SSF56219">
    <property type="entry name" value="DNase I-like"/>
    <property type="match status" value="1"/>
</dbReference>
<gene>
    <name evidence="2" type="primary">LOC140009959</name>
</gene>
<dbReference type="PANTHER" id="PTHR33710">
    <property type="entry name" value="BNAC02G09200D PROTEIN"/>
    <property type="match status" value="1"/>
</dbReference>
<keyword evidence="1" id="KW-1185">Reference proteome</keyword>
<dbReference type="RefSeq" id="XP_071912410.1">
    <property type="nucleotide sequence ID" value="XM_072056309.1"/>
</dbReference>
<dbReference type="Gene3D" id="3.60.10.10">
    <property type="entry name" value="Endonuclease/exonuclease/phosphatase"/>
    <property type="match status" value="1"/>
</dbReference>
<proteinExistence type="predicted"/>
<evidence type="ECO:0000313" key="1">
    <source>
        <dbReference type="Proteomes" id="UP001652660"/>
    </source>
</evidence>
<accession>A0ABM4UYP8</accession>
<name>A0ABM4UYP8_COFAR</name>
<dbReference type="InterPro" id="IPR036691">
    <property type="entry name" value="Endo/exonu/phosph_ase_sf"/>
</dbReference>
<dbReference type="Proteomes" id="UP001652660">
    <property type="component" value="Chromosome 6e"/>
</dbReference>
<reference evidence="2" key="1">
    <citation type="submission" date="2025-08" db="UniProtKB">
        <authorList>
            <consortium name="RefSeq"/>
        </authorList>
    </citation>
    <scope>IDENTIFICATION</scope>
    <source>
        <tissue evidence="2">Leaves</tissue>
    </source>
</reference>